<name>A0A9P9JTW1_FUSSL</name>
<dbReference type="PANTHER" id="PTHR46471">
    <property type="entry name" value="CHITIN DEACETYLASE"/>
    <property type="match status" value="1"/>
</dbReference>
<comment type="caution">
    <text evidence="8">The sequence shown here is derived from an EMBL/GenBank/DDBJ whole genome shotgun (WGS) entry which is preliminary data.</text>
</comment>
<dbReference type="SUPFAM" id="SSF88713">
    <property type="entry name" value="Glycoside hydrolase/deacetylase"/>
    <property type="match status" value="1"/>
</dbReference>
<dbReference type="EMBL" id="JAGTJS010000030">
    <property type="protein sequence ID" value="KAH7232005.1"/>
    <property type="molecule type" value="Genomic_DNA"/>
</dbReference>
<protein>
    <recommendedName>
        <fullName evidence="7">NodB homology domain-containing protein</fullName>
    </recommendedName>
</protein>
<keyword evidence="2" id="KW-0479">Metal-binding</keyword>
<dbReference type="OrthoDB" id="407355at2759"/>
<evidence type="ECO:0000256" key="3">
    <source>
        <dbReference type="ARBA" id="ARBA00022729"/>
    </source>
</evidence>
<keyword evidence="6" id="KW-0170">Cobalt</keyword>
<reference evidence="8" key="1">
    <citation type="journal article" date="2021" name="Nat. Commun.">
        <title>Genetic determinants of endophytism in the Arabidopsis root mycobiome.</title>
        <authorList>
            <person name="Mesny F."/>
            <person name="Miyauchi S."/>
            <person name="Thiergart T."/>
            <person name="Pickel B."/>
            <person name="Atanasova L."/>
            <person name="Karlsson M."/>
            <person name="Huettel B."/>
            <person name="Barry K.W."/>
            <person name="Haridas S."/>
            <person name="Chen C."/>
            <person name="Bauer D."/>
            <person name="Andreopoulos W."/>
            <person name="Pangilinan J."/>
            <person name="LaButti K."/>
            <person name="Riley R."/>
            <person name="Lipzen A."/>
            <person name="Clum A."/>
            <person name="Drula E."/>
            <person name="Henrissat B."/>
            <person name="Kohler A."/>
            <person name="Grigoriev I.V."/>
            <person name="Martin F.M."/>
            <person name="Hacquard S."/>
        </authorList>
    </citation>
    <scope>NUCLEOTIDE SEQUENCE</scope>
    <source>
        <strain evidence="8">FSSC 5 MPI-SDFR-AT-0091</strain>
    </source>
</reference>
<dbReference type="Proteomes" id="UP000736672">
    <property type="component" value="Unassembled WGS sequence"/>
</dbReference>
<dbReference type="Gene3D" id="3.20.20.370">
    <property type="entry name" value="Glycoside hydrolase/deacetylase"/>
    <property type="match status" value="1"/>
</dbReference>
<feature type="domain" description="NodB homology" evidence="7">
    <location>
        <begin position="8"/>
        <end position="190"/>
    </location>
</feature>
<dbReference type="InterPro" id="IPR011330">
    <property type="entry name" value="Glyco_hydro/deAcase_b/a-brl"/>
</dbReference>
<sequence>MDWCTMPGVVSLTFNEGPTQYTAAILNKLNAAGMKATFFVNGLNHGSIHDHASIIQRIVNEGHQLASLGWRYLDLTQQTPIEIQDNMIKLEDALISIANVQPSYMRPPYLRYNTESMRVLGDLGYATIFSSITVDDEDLQQNPHQAINNFVNGLNAGGTIALLHDTHPKMVDDMLPAIISAIQARGMRGVTVGECFGIPSSSWHPINL</sequence>
<evidence type="ECO:0000313" key="8">
    <source>
        <dbReference type="EMBL" id="KAH7232005.1"/>
    </source>
</evidence>
<keyword evidence="9" id="KW-1185">Reference proteome</keyword>
<dbReference type="Pfam" id="PF01522">
    <property type="entry name" value="Polysacc_deac_1"/>
    <property type="match status" value="1"/>
</dbReference>
<evidence type="ECO:0000256" key="1">
    <source>
        <dbReference type="ARBA" id="ARBA00001941"/>
    </source>
</evidence>
<evidence type="ECO:0000259" key="7">
    <source>
        <dbReference type="PROSITE" id="PS51677"/>
    </source>
</evidence>
<dbReference type="GO" id="GO:0005975">
    <property type="term" value="P:carbohydrate metabolic process"/>
    <property type="evidence" value="ECO:0007669"/>
    <property type="project" value="InterPro"/>
</dbReference>
<proteinExistence type="predicted"/>
<dbReference type="PROSITE" id="PS51677">
    <property type="entry name" value="NODB"/>
    <property type="match status" value="1"/>
</dbReference>
<accession>A0A9P9JTW1</accession>
<dbReference type="PANTHER" id="PTHR46471:SF2">
    <property type="entry name" value="CHITIN DEACETYLASE-RELATED"/>
    <property type="match status" value="1"/>
</dbReference>
<organism evidence="8 9">
    <name type="scientific">Fusarium solani</name>
    <name type="common">Filamentous fungus</name>
    <dbReference type="NCBI Taxonomy" id="169388"/>
    <lineage>
        <taxon>Eukaryota</taxon>
        <taxon>Fungi</taxon>
        <taxon>Dikarya</taxon>
        <taxon>Ascomycota</taxon>
        <taxon>Pezizomycotina</taxon>
        <taxon>Sordariomycetes</taxon>
        <taxon>Hypocreomycetidae</taxon>
        <taxon>Hypocreales</taxon>
        <taxon>Nectriaceae</taxon>
        <taxon>Fusarium</taxon>
        <taxon>Fusarium solani species complex</taxon>
    </lineage>
</organism>
<evidence type="ECO:0000256" key="5">
    <source>
        <dbReference type="ARBA" id="ARBA00023277"/>
    </source>
</evidence>
<evidence type="ECO:0000256" key="2">
    <source>
        <dbReference type="ARBA" id="ARBA00022723"/>
    </source>
</evidence>
<keyword evidence="5" id="KW-0119">Carbohydrate metabolism</keyword>
<dbReference type="GO" id="GO:0046872">
    <property type="term" value="F:metal ion binding"/>
    <property type="evidence" value="ECO:0007669"/>
    <property type="project" value="UniProtKB-KW"/>
</dbReference>
<evidence type="ECO:0000313" key="9">
    <source>
        <dbReference type="Proteomes" id="UP000736672"/>
    </source>
</evidence>
<dbReference type="InterPro" id="IPR002509">
    <property type="entry name" value="NODB_dom"/>
</dbReference>
<keyword evidence="4" id="KW-0378">Hydrolase</keyword>
<gene>
    <name evidence="8" type="ORF">B0J15DRAFT_409457</name>
</gene>
<dbReference type="GO" id="GO:0016810">
    <property type="term" value="F:hydrolase activity, acting on carbon-nitrogen (but not peptide) bonds"/>
    <property type="evidence" value="ECO:0007669"/>
    <property type="project" value="InterPro"/>
</dbReference>
<comment type="cofactor">
    <cofactor evidence="1">
        <name>Co(2+)</name>
        <dbReference type="ChEBI" id="CHEBI:48828"/>
    </cofactor>
</comment>
<keyword evidence="3" id="KW-0732">Signal</keyword>
<evidence type="ECO:0000256" key="6">
    <source>
        <dbReference type="ARBA" id="ARBA00023285"/>
    </source>
</evidence>
<dbReference type="AlphaFoldDB" id="A0A9P9JTW1"/>
<evidence type="ECO:0000256" key="4">
    <source>
        <dbReference type="ARBA" id="ARBA00022801"/>
    </source>
</evidence>